<evidence type="ECO:0000256" key="6">
    <source>
        <dbReference type="RuleBase" id="RU003792"/>
    </source>
</evidence>
<dbReference type="OMA" id="LHEWHAP"/>
<dbReference type="InterPro" id="IPR020095">
    <property type="entry name" value="PsdUridine_synth_TruA_C"/>
</dbReference>
<comment type="similarity">
    <text evidence="1 6">Belongs to the tRNA pseudouridine synthase TruA family.</text>
</comment>
<dbReference type="KEGG" id="ehx:EMIHUDRAFT_219207"/>
<dbReference type="Pfam" id="PF01416">
    <property type="entry name" value="PseudoU_synth_1"/>
    <property type="match status" value="1"/>
</dbReference>
<evidence type="ECO:0000256" key="4">
    <source>
        <dbReference type="PIRSR" id="PIRSR001430-1"/>
    </source>
</evidence>
<dbReference type="InterPro" id="IPR020097">
    <property type="entry name" value="PsdUridine_synth_TruA_a/b_dom"/>
</dbReference>
<feature type="binding site" evidence="5">
    <location>
        <position position="123"/>
    </location>
    <ligand>
        <name>substrate</name>
    </ligand>
</feature>
<dbReference type="HAMAP" id="MF_00171">
    <property type="entry name" value="TruA"/>
    <property type="match status" value="1"/>
</dbReference>
<dbReference type="PANTHER" id="PTHR11142">
    <property type="entry name" value="PSEUDOURIDYLATE SYNTHASE"/>
    <property type="match status" value="1"/>
</dbReference>
<dbReference type="RefSeq" id="XP_005758785.1">
    <property type="nucleotide sequence ID" value="XM_005758728.1"/>
</dbReference>
<dbReference type="PaxDb" id="2903-EOD06356"/>
<dbReference type="SUPFAM" id="SSF55120">
    <property type="entry name" value="Pseudouridine synthase"/>
    <property type="match status" value="1"/>
</dbReference>
<evidence type="ECO:0000256" key="3">
    <source>
        <dbReference type="ARBA" id="ARBA00023235"/>
    </source>
</evidence>
<name>A0A0D3I521_EMIH1</name>
<dbReference type="Gene3D" id="3.30.70.660">
    <property type="entry name" value="Pseudouridine synthase I, catalytic domain, C-terminal subdomain"/>
    <property type="match status" value="1"/>
</dbReference>
<dbReference type="HOGENOM" id="CLU_014673_0_1_1"/>
<keyword evidence="2 6" id="KW-0819">tRNA processing</keyword>
<dbReference type="Gene3D" id="3.30.70.580">
    <property type="entry name" value="Pseudouridine synthase I, catalytic domain, N-terminal subdomain"/>
    <property type="match status" value="1"/>
</dbReference>
<dbReference type="Proteomes" id="UP000013827">
    <property type="component" value="Unassembled WGS sequence"/>
</dbReference>
<dbReference type="PIRSF" id="PIRSF001430">
    <property type="entry name" value="tRNA_psdUrid_synth"/>
    <property type="match status" value="1"/>
</dbReference>
<feature type="domain" description="Pseudouridine synthase I TruA alpha/beta" evidence="7">
    <location>
        <begin position="162"/>
        <end position="277"/>
    </location>
</feature>
<dbReference type="InterPro" id="IPR020094">
    <property type="entry name" value="TruA/RsuA/RluB/E/F_N"/>
</dbReference>
<evidence type="ECO:0000313" key="8">
    <source>
        <dbReference type="EnsemblProtists" id="EOD06356"/>
    </source>
</evidence>
<protein>
    <recommendedName>
        <fullName evidence="6">tRNA pseudouridine synthase</fullName>
        <ecNumber evidence="6">5.4.99.12</ecNumber>
    </recommendedName>
</protein>
<dbReference type="GeneID" id="17252549"/>
<keyword evidence="3 6" id="KW-0413">Isomerase</keyword>
<proteinExistence type="inferred from homology"/>
<evidence type="ECO:0000256" key="1">
    <source>
        <dbReference type="ARBA" id="ARBA00009375"/>
    </source>
</evidence>
<reference evidence="8" key="2">
    <citation type="submission" date="2024-10" db="UniProtKB">
        <authorList>
            <consortium name="EnsemblProtists"/>
        </authorList>
    </citation>
    <scope>IDENTIFICATION</scope>
</reference>
<dbReference type="GO" id="GO:0003723">
    <property type="term" value="F:RNA binding"/>
    <property type="evidence" value="ECO:0007669"/>
    <property type="project" value="InterPro"/>
</dbReference>
<comment type="catalytic activity">
    <reaction evidence="6">
        <text>uridine(38/39/40) in tRNA = pseudouridine(38/39/40) in tRNA</text>
        <dbReference type="Rhea" id="RHEA:22376"/>
        <dbReference type="Rhea" id="RHEA-COMP:10085"/>
        <dbReference type="Rhea" id="RHEA-COMP:10087"/>
        <dbReference type="ChEBI" id="CHEBI:65314"/>
        <dbReference type="ChEBI" id="CHEBI:65315"/>
        <dbReference type="EC" id="5.4.99.12"/>
    </reaction>
</comment>
<evidence type="ECO:0000259" key="7">
    <source>
        <dbReference type="Pfam" id="PF01416"/>
    </source>
</evidence>
<dbReference type="STRING" id="2903.R1D628"/>
<dbReference type="EC" id="5.4.99.12" evidence="6"/>
<dbReference type="EnsemblProtists" id="EOD06356">
    <property type="protein sequence ID" value="EOD06356"/>
    <property type="gene ID" value="EMIHUDRAFT_219207"/>
</dbReference>
<feature type="active site" description="Nucleophile" evidence="4">
    <location>
        <position position="58"/>
    </location>
</feature>
<evidence type="ECO:0000256" key="5">
    <source>
        <dbReference type="PIRSR" id="PIRSR001430-2"/>
    </source>
</evidence>
<evidence type="ECO:0000256" key="2">
    <source>
        <dbReference type="ARBA" id="ARBA00022694"/>
    </source>
</evidence>
<dbReference type="GO" id="GO:0031119">
    <property type="term" value="P:tRNA pseudouridine synthesis"/>
    <property type="evidence" value="ECO:0007669"/>
    <property type="project" value="TreeGrafter"/>
</dbReference>
<dbReference type="InterPro" id="IPR020103">
    <property type="entry name" value="PsdUridine_synth_cat_dom_sf"/>
</dbReference>
<reference evidence="9" key="1">
    <citation type="journal article" date="2013" name="Nature">
        <title>Pan genome of the phytoplankton Emiliania underpins its global distribution.</title>
        <authorList>
            <person name="Read B.A."/>
            <person name="Kegel J."/>
            <person name="Klute M.J."/>
            <person name="Kuo A."/>
            <person name="Lefebvre S.C."/>
            <person name="Maumus F."/>
            <person name="Mayer C."/>
            <person name="Miller J."/>
            <person name="Monier A."/>
            <person name="Salamov A."/>
            <person name="Young J."/>
            <person name="Aguilar M."/>
            <person name="Claverie J.M."/>
            <person name="Frickenhaus S."/>
            <person name="Gonzalez K."/>
            <person name="Herman E.K."/>
            <person name="Lin Y.C."/>
            <person name="Napier J."/>
            <person name="Ogata H."/>
            <person name="Sarno A.F."/>
            <person name="Shmutz J."/>
            <person name="Schroeder D."/>
            <person name="de Vargas C."/>
            <person name="Verret F."/>
            <person name="von Dassow P."/>
            <person name="Valentin K."/>
            <person name="Van de Peer Y."/>
            <person name="Wheeler G."/>
            <person name="Dacks J.B."/>
            <person name="Delwiche C.F."/>
            <person name="Dyhrman S.T."/>
            <person name="Glockner G."/>
            <person name="John U."/>
            <person name="Richards T."/>
            <person name="Worden A.Z."/>
            <person name="Zhang X."/>
            <person name="Grigoriev I.V."/>
            <person name="Allen A.E."/>
            <person name="Bidle K."/>
            <person name="Borodovsky M."/>
            <person name="Bowler C."/>
            <person name="Brownlee C."/>
            <person name="Cock J.M."/>
            <person name="Elias M."/>
            <person name="Gladyshev V.N."/>
            <person name="Groth M."/>
            <person name="Guda C."/>
            <person name="Hadaegh A."/>
            <person name="Iglesias-Rodriguez M.D."/>
            <person name="Jenkins J."/>
            <person name="Jones B.M."/>
            <person name="Lawson T."/>
            <person name="Leese F."/>
            <person name="Lindquist E."/>
            <person name="Lobanov A."/>
            <person name="Lomsadze A."/>
            <person name="Malik S.B."/>
            <person name="Marsh M.E."/>
            <person name="Mackinder L."/>
            <person name="Mock T."/>
            <person name="Mueller-Roeber B."/>
            <person name="Pagarete A."/>
            <person name="Parker M."/>
            <person name="Probert I."/>
            <person name="Quesneville H."/>
            <person name="Raines C."/>
            <person name="Rensing S.A."/>
            <person name="Riano-Pachon D.M."/>
            <person name="Richier S."/>
            <person name="Rokitta S."/>
            <person name="Shiraiwa Y."/>
            <person name="Soanes D.M."/>
            <person name="van der Giezen M."/>
            <person name="Wahlund T.M."/>
            <person name="Williams B."/>
            <person name="Wilson W."/>
            <person name="Wolfe G."/>
            <person name="Wurch L.L."/>
        </authorList>
    </citation>
    <scope>NUCLEOTIDE SEQUENCE</scope>
</reference>
<dbReference type="InterPro" id="IPR001406">
    <property type="entry name" value="PsdUridine_synth_TruA"/>
</dbReference>
<evidence type="ECO:0000313" key="9">
    <source>
        <dbReference type="Proteomes" id="UP000013827"/>
    </source>
</evidence>
<dbReference type="GO" id="GO:0160147">
    <property type="term" value="F:tRNA pseudouridine(38-40) synthase activity"/>
    <property type="evidence" value="ECO:0007669"/>
    <property type="project" value="UniProtKB-EC"/>
</dbReference>
<sequence>MRLALLVSYDGTPYRGWTDLREVALRPALARVLGCSESDLQPGQQPSLPLLEAASRTDAGVHAAGQVCTLSLDDAVPPDRRSRLDTARLAYSLNALLPPEVCVRCAALVADGFDVRSNVGKQYTYRLSTASTRDPLRRLHEWHAPPRRGRPGWDAAAVASTAAAMLGTHSFAAFGNRPRGGERSVEVDPVCTLSELRLSQGGLSEASSAGRWAFTVRGDRFLYKMVRNLVGSLVKVGYGEMEGGELLEALADGRFRRGESVPITAPPHGLVLDSVEYAAGEDPFSSSSAGLN</sequence>
<dbReference type="eggNOG" id="KOG4393">
    <property type="taxonomic scope" value="Eukaryota"/>
</dbReference>
<dbReference type="AlphaFoldDB" id="A0A0D3I521"/>
<accession>A0A0D3I521</accession>
<keyword evidence="9" id="KW-1185">Reference proteome</keyword>
<dbReference type="PANTHER" id="PTHR11142:SF0">
    <property type="entry name" value="TRNA PSEUDOURIDINE SYNTHASE-LIKE 1"/>
    <property type="match status" value="1"/>
</dbReference>
<organism evidence="8 9">
    <name type="scientific">Emiliania huxleyi (strain CCMP1516)</name>
    <dbReference type="NCBI Taxonomy" id="280463"/>
    <lineage>
        <taxon>Eukaryota</taxon>
        <taxon>Haptista</taxon>
        <taxon>Haptophyta</taxon>
        <taxon>Prymnesiophyceae</taxon>
        <taxon>Isochrysidales</taxon>
        <taxon>Noelaerhabdaceae</taxon>
        <taxon>Emiliania</taxon>
    </lineage>
</organism>